<gene>
    <name evidence="1" type="ORF">PGLA1383_LOCUS31251</name>
</gene>
<comment type="caution">
    <text evidence="1">The sequence shown here is derived from an EMBL/GenBank/DDBJ whole genome shotgun (WGS) entry which is preliminary data.</text>
</comment>
<dbReference type="AlphaFoldDB" id="A0A813FGB2"/>
<name>A0A813FGB2_POLGL</name>
<keyword evidence="2" id="KW-1185">Reference proteome</keyword>
<accession>A0A813FGB2</accession>
<sequence>MTRGPIHSVRLQPCKVALLLAAWFVVTCLFASGPGVPLAFKVLSPWRFKEILDHRTVNAKTYKGLPLADFSEKVRGTIFKSFARQQDQNLNPGAAFQEPKAGLCVNGQQRSQGMAEYDWLRDGVRVQLKSSQLAWGRDHWCVHFTGVKINRENPDLPYFDDLLLALYTPRGIYMYRHDLKFHLSTNGIRTDIGGCKIQVNGPSRAPWPEALDVILEKMDGSGCTCLGFFTLGDAMLSELALESRKGKVPQTYLGLPLADVGSAARGKCLHDLVKAVDIILNPACTIREVDTRGWFRGQCMVECRSAQLYWHKTKRSWGFIFYGIEFPASDIRESTSMGDLLLALYTPCGIYIYRHDLQFGISAVGVATEALGHNKIEVAGPRHVEDWQVALVAILGKLDANTNGCQCLAFIPFRRMEGWSSNDLALAEPEQE</sequence>
<proteinExistence type="predicted"/>
<dbReference type="EMBL" id="CAJNNV010025264">
    <property type="protein sequence ID" value="CAE8613488.1"/>
    <property type="molecule type" value="Genomic_DNA"/>
</dbReference>
<reference evidence="1" key="1">
    <citation type="submission" date="2021-02" db="EMBL/GenBank/DDBJ databases">
        <authorList>
            <person name="Dougan E. K."/>
            <person name="Rhodes N."/>
            <person name="Thang M."/>
            <person name="Chan C."/>
        </authorList>
    </citation>
    <scope>NUCLEOTIDE SEQUENCE</scope>
</reference>
<organism evidence="1 2">
    <name type="scientific">Polarella glacialis</name>
    <name type="common">Dinoflagellate</name>
    <dbReference type="NCBI Taxonomy" id="89957"/>
    <lineage>
        <taxon>Eukaryota</taxon>
        <taxon>Sar</taxon>
        <taxon>Alveolata</taxon>
        <taxon>Dinophyceae</taxon>
        <taxon>Suessiales</taxon>
        <taxon>Suessiaceae</taxon>
        <taxon>Polarella</taxon>
    </lineage>
</organism>
<dbReference type="Proteomes" id="UP000654075">
    <property type="component" value="Unassembled WGS sequence"/>
</dbReference>
<evidence type="ECO:0000313" key="1">
    <source>
        <dbReference type="EMBL" id="CAE8613488.1"/>
    </source>
</evidence>
<evidence type="ECO:0000313" key="2">
    <source>
        <dbReference type="Proteomes" id="UP000654075"/>
    </source>
</evidence>
<protein>
    <submittedName>
        <fullName evidence="1">Uncharacterized protein</fullName>
    </submittedName>
</protein>